<dbReference type="EMBL" id="VFQE01000001">
    <property type="protein sequence ID" value="TQN41961.1"/>
    <property type="molecule type" value="Genomic_DNA"/>
</dbReference>
<dbReference type="CDD" id="cd03139">
    <property type="entry name" value="GATase1_PfpI_2"/>
    <property type="match status" value="2"/>
</dbReference>
<dbReference type="Gene3D" id="3.40.50.880">
    <property type="match status" value="2"/>
</dbReference>
<evidence type="ECO:0000313" key="3">
    <source>
        <dbReference type="Proteomes" id="UP000319865"/>
    </source>
</evidence>
<feature type="domain" description="DJ-1/PfpI" evidence="1">
    <location>
        <begin position="9"/>
        <end position="171"/>
    </location>
</feature>
<reference evidence="2 3" key="1">
    <citation type="submission" date="2019-06" db="EMBL/GenBank/DDBJ databases">
        <title>Sequencing the genomes of 1000 actinobacteria strains.</title>
        <authorList>
            <person name="Klenk H.-P."/>
        </authorList>
    </citation>
    <scope>NUCLEOTIDE SEQUENCE [LARGE SCALE GENOMIC DNA]</scope>
    <source>
        <strain evidence="2 3">DSM 46837</strain>
    </source>
</reference>
<dbReference type="InterPro" id="IPR029062">
    <property type="entry name" value="Class_I_gatase-like"/>
</dbReference>
<dbReference type="OrthoDB" id="3194870at2"/>
<protein>
    <submittedName>
        <fullName evidence="2">DJ-1/PfpI family protein</fullName>
    </submittedName>
</protein>
<dbReference type="PANTHER" id="PTHR43130:SF2">
    <property type="entry name" value="DJ-1_PFPI DOMAIN-CONTAINING PROTEIN"/>
    <property type="match status" value="1"/>
</dbReference>
<evidence type="ECO:0000313" key="2">
    <source>
        <dbReference type="EMBL" id="TQN41961.1"/>
    </source>
</evidence>
<comment type="caution">
    <text evidence="2">The sequence shown here is derived from an EMBL/GenBank/DDBJ whole genome shotgun (WGS) entry which is preliminary data.</text>
</comment>
<dbReference type="AlphaFoldDB" id="A0A543PD10"/>
<gene>
    <name evidence="2" type="ORF">FHU33_1350</name>
</gene>
<name>A0A543PD10_9ACTN</name>
<keyword evidence="3" id="KW-1185">Reference proteome</keyword>
<dbReference type="Proteomes" id="UP000319865">
    <property type="component" value="Unassembled WGS sequence"/>
</dbReference>
<dbReference type="InterPro" id="IPR052158">
    <property type="entry name" value="INH-QAR"/>
</dbReference>
<dbReference type="InterPro" id="IPR002818">
    <property type="entry name" value="DJ-1/PfpI"/>
</dbReference>
<dbReference type="RefSeq" id="WP_142024635.1">
    <property type="nucleotide sequence ID" value="NZ_VFQE01000001.1"/>
</dbReference>
<organism evidence="2 3">
    <name type="scientific">Blastococcus colisei</name>
    <dbReference type="NCBI Taxonomy" id="1564162"/>
    <lineage>
        <taxon>Bacteria</taxon>
        <taxon>Bacillati</taxon>
        <taxon>Actinomycetota</taxon>
        <taxon>Actinomycetes</taxon>
        <taxon>Geodermatophilales</taxon>
        <taxon>Geodermatophilaceae</taxon>
        <taxon>Blastococcus</taxon>
    </lineage>
</organism>
<proteinExistence type="predicted"/>
<dbReference type="GO" id="GO:0006355">
    <property type="term" value="P:regulation of DNA-templated transcription"/>
    <property type="evidence" value="ECO:0007669"/>
    <property type="project" value="TreeGrafter"/>
</dbReference>
<feature type="domain" description="DJ-1/PfpI" evidence="1">
    <location>
        <begin position="238"/>
        <end position="401"/>
    </location>
</feature>
<accession>A0A543PD10</accession>
<dbReference type="PANTHER" id="PTHR43130">
    <property type="entry name" value="ARAC-FAMILY TRANSCRIPTIONAL REGULATOR"/>
    <property type="match status" value="1"/>
</dbReference>
<dbReference type="SUPFAM" id="SSF52317">
    <property type="entry name" value="Class I glutamine amidotransferase-like"/>
    <property type="match status" value="2"/>
</dbReference>
<dbReference type="Pfam" id="PF01965">
    <property type="entry name" value="DJ-1_PfpI"/>
    <property type="match status" value="2"/>
</dbReference>
<evidence type="ECO:0000259" key="1">
    <source>
        <dbReference type="Pfam" id="PF01965"/>
    </source>
</evidence>
<sequence length="476" mass="50407">MAGHEKQLIAFPVHPGVTPLDVVGPLTVLRNLSGTPYRTVVVGERIAPTETDTRMRVVPAATFAEVPRPYAVVVPGGGAATLSAMEDEALLGYVRSTAGTAELVGSTGAGALVLAAAGVLEGRRAAVHWAYADLLESRGVTYAPERWVADGRFLTAAGGSAGIDMMLALLARLKSRSAATLAQLFMEYDPEPPFGPSDRSGDGELARLLRTSPAADRRRPARAEELIRMPAATGGERTIAVVLYPGLTLLDLVGPLQVLTELERFAPQYRTVVVAARIEPMATDVGAEVVPDQTFAQVPHPYAIVVPGGRGGTIRSMSDPEVRGYVRAAAASAAIVGSVCTGSLILASVGLLAGRPATTNWFFSGVLRPFGAHYHRKRWVEHGNVIMSAGVSAGIDMALYLAARLTDEATARRVQRAIDYDPQPPFGGIDWGHVPLLPRAMRGAVGLAAPVIAARPMWVSRVERRSRRDSTRAAVP</sequence>